<organism evidence="3 4">
    <name type="scientific">Oreochromis niloticus</name>
    <name type="common">Nile tilapia</name>
    <name type="synonym">Tilapia nilotica</name>
    <dbReference type="NCBI Taxonomy" id="8128"/>
    <lineage>
        <taxon>Eukaryota</taxon>
        <taxon>Metazoa</taxon>
        <taxon>Chordata</taxon>
        <taxon>Craniata</taxon>
        <taxon>Vertebrata</taxon>
        <taxon>Euteleostomi</taxon>
        <taxon>Actinopterygii</taxon>
        <taxon>Neopterygii</taxon>
        <taxon>Teleostei</taxon>
        <taxon>Neoteleostei</taxon>
        <taxon>Acanthomorphata</taxon>
        <taxon>Ovalentaria</taxon>
        <taxon>Cichlomorphae</taxon>
        <taxon>Cichliformes</taxon>
        <taxon>Cichlidae</taxon>
        <taxon>African cichlids</taxon>
        <taxon>Pseudocrenilabrinae</taxon>
        <taxon>Oreochromini</taxon>
        <taxon>Oreochromis</taxon>
    </lineage>
</organism>
<dbReference type="InParanoid" id="A0A669CRR4"/>
<feature type="region of interest" description="Disordered" evidence="1">
    <location>
        <begin position="155"/>
        <end position="178"/>
    </location>
</feature>
<reference evidence="3" key="2">
    <citation type="submission" date="2025-08" db="UniProtKB">
        <authorList>
            <consortium name="Ensembl"/>
        </authorList>
    </citation>
    <scope>IDENTIFICATION</scope>
</reference>
<protein>
    <recommendedName>
        <fullName evidence="5">Motile sperm domain-containing protein 1</fullName>
    </recommendedName>
</protein>
<dbReference type="PANTHER" id="PTHR34441:SF1">
    <property type="entry name" value="MOTILE SPERM DOMAIN-CONTAINING 1"/>
    <property type="match status" value="1"/>
</dbReference>
<dbReference type="AlphaFoldDB" id="A0A669CRR4"/>
<feature type="compositionally biased region" description="Basic and acidic residues" evidence="1">
    <location>
        <begin position="155"/>
        <end position="165"/>
    </location>
</feature>
<feature type="transmembrane region" description="Helical" evidence="2">
    <location>
        <begin position="198"/>
        <end position="216"/>
    </location>
</feature>
<evidence type="ECO:0000313" key="3">
    <source>
        <dbReference type="Ensembl" id="ENSONIP00000049109.1"/>
    </source>
</evidence>
<evidence type="ECO:0000256" key="1">
    <source>
        <dbReference type="SAM" id="MobiDB-lite"/>
    </source>
</evidence>
<evidence type="ECO:0008006" key="5">
    <source>
        <dbReference type="Google" id="ProtNLM"/>
    </source>
</evidence>
<sequence>MRRRQSHDGRGDEGGSAVAGEQSVAAGGMPRLAVFLFPSEMVFYAEQRSSHRRVLTLYNPTASASASRVSAAMFRPLVTPPLPLTASLSVLTVWCTAPSFYRVVEAEGSIRAKSCVDLVVRHLDVSPRNCGRRDRFRMEVRGGGQVGRREIWAELRGGREEEEQRGGQQRAPPRPTSQLLPAQAHLPACTAVRSASQWAVCVAVAVLCVTVLMLPLHTDSNSLVPHWLQVSTNQKLVCAYTLGNTTRTHTHTHTYTHTRLYDLRERGDRKEMRQWKSKQKEGKELK</sequence>
<dbReference type="GeneTree" id="ENSGT00940000168264"/>
<gene>
    <name evidence="3" type="primary">LOC100699792</name>
</gene>
<accession>A0A669CRR4</accession>
<dbReference type="GO" id="GO:0005737">
    <property type="term" value="C:cytoplasm"/>
    <property type="evidence" value="ECO:0007669"/>
    <property type="project" value="TreeGrafter"/>
</dbReference>
<evidence type="ECO:0000313" key="4">
    <source>
        <dbReference type="Proteomes" id="UP000005207"/>
    </source>
</evidence>
<proteinExistence type="predicted"/>
<keyword evidence="2" id="KW-0812">Transmembrane</keyword>
<keyword evidence="2" id="KW-0472">Membrane</keyword>
<dbReference type="OMA" id="DSHDGQG"/>
<feature type="compositionally biased region" description="Basic and acidic residues" evidence="1">
    <location>
        <begin position="1"/>
        <end position="13"/>
    </location>
</feature>
<dbReference type="InterPro" id="IPR039283">
    <property type="entry name" value="MOSPD1/3"/>
</dbReference>
<reference evidence="3" key="3">
    <citation type="submission" date="2025-09" db="UniProtKB">
        <authorList>
            <consortium name="Ensembl"/>
        </authorList>
    </citation>
    <scope>IDENTIFICATION</scope>
</reference>
<evidence type="ECO:0000256" key="2">
    <source>
        <dbReference type="SAM" id="Phobius"/>
    </source>
</evidence>
<dbReference type="Proteomes" id="UP000005207">
    <property type="component" value="Linkage group LG3"/>
</dbReference>
<keyword evidence="2" id="KW-1133">Transmembrane helix</keyword>
<dbReference type="Ensembl" id="ENSONIT00000051689.1">
    <property type="protein sequence ID" value="ENSONIP00000049109.1"/>
    <property type="gene ID" value="ENSONIG00000009187.2"/>
</dbReference>
<name>A0A669CRR4_ORENI</name>
<feature type="region of interest" description="Disordered" evidence="1">
    <location>
        <begin position="1"/>
        <end position="20"/>
    </location>
</feature>
<dbReference type="PANTHER" id="PTHR34441">
    <property type="entry name" value="MOTILE SPERM DOMAIN-CONTAINING PROTEIN 1"/>
    <property type="match status" value="1"/>
</dbReference>
<keyword evidence="4" id="KW-1185">Reference proteome</keyword>
<reference evidence="4" key="1">
    <citation type="submission" date="2012-01" db="EMBL/GenBank/DDBJ databases">
        <title>The Genome Sequence of Oreochromis niloticus (Nile Tilapia).</title>
        <authorList>
            <consortium name="Broad Institute Genome Assembly Team"/>
            <consortium name="Broad Institute Sequencing Platform"/>
            <person name="Di Palma F."/>
            <person name="Johnson J."/>
            <person name="Lander E.S."/>
            <person name="Lindblad-Toh K."/>
        </authorList>
    </citation>
    <scope>NUCLEOTIDE SEQUENCE [LARGE SCALE GENOMIC DNA]</scope>
</reference>